<name>A0A176YAL4_9BRAD</name>
<protein>
    <recommendedName>
        <fullName evidence="3">Glucose/Sorbosone dehydrogenase domain-containing protein</fullName>
    </recommendedName>
</protein>
<dbReference type="InterPro" id="IPR011042">
    <property type="entry name" value="6-blade_b-propeller_TolB-like"/>
</dbReference>
<evidence type="ECO:0008006" key="3">
    <source>
        <dbReference type="Google" id="ProtNLM"/>
    </source>
</evidence>
<dbReference type="EMBL" id="LUUB01000104">
    <property type="protein sequence ID" value="OAF01471.1"/>
    <property type="molecule type" value="Genomic_DNA"/>
</dbReference>
<dbReference type="Proteomes" id="UP000076959">
    <property type="component" value="Unassembled WGS sequence"/>
</dbReference>
<dbReference type="SUPFAM" id="SSF101898">
    <property type="entry name" value="NHL repeat"/>
    <property type="match status" value="1"/>
</dbReference>
<dbReference type="Gene3D" id="2.120.10.30">
    <property type="entry name" value="TolB, C-terminal domain"/>
    <property type="match status" value="1"/>
</dbReference>
<sequence>MTVAAAALMCLMQASAQEPRGGPWAKREPFKPDPTKIVVPPGYKVGVFAAGLDTPSSATVDKDGNLWVAISGVLLGSPEADKIDPPHVKIFDKDGKLLREVGKGTFKTVMNEIGYCAENGKTYIPEYGEKIWEMDGVNGELKLIIKDLPIGDHRNGGITCKDGYIYFALGFPSNSGFADPDNHGWTDIPNDPFWVKHQDGHGTTPHDPVCRDIVHTGLNVKSSDGRMTGALLPVGVPAKPGMVVKAQVPCGGSIMRVKMSDAGTDGIYPHEKMEVYAMGFRNQSGVAFGPPGTKWENALAVADNGANDLGHRRIANGAEKLFIVTEKGQDAGFPDKEGMGFVSNKRFGWEVFRGNAVDRPYPQLYVGDKPFMPKMPPYRFQFHVDGVRGVPLIAANQNPNGYINPVLEWDTNNPIDGIAWSVRGFGADNTLFGAVYGILDTGPESLIPTWPVVLRIDFLEPTGVKWSQFAHNIEPGPNAYQKSENRGGLERPNKVIFANDGRTMYVVDYGEVFADFYKAPSFYTVPKSGVIWTISYEGPRATH</sequence>
<proteinExistence type="predicted"/>
<keyword evidence="2" id="KW-1185">Reference proteome</keyword>
<evidence type="ECO:0000313" key="1">
    <source>
        <dbReference type="EMBL" id="OAF01471.1"/>
    </source>
</evidence>
<organism evidence="1 2">
    <name type="scientific">Bradyrhizobium centrolobii</name>
    <dbReference type="NCBI Taxonomy" id="1505087"/>
    <lineage>
        <taxon>Bacteria</taxon>
        <taxon>Pseudomonadati</taxon>
        <taxon>Pseudomonadota</taxon>
        <taxon>Alphaproteobacteria</taxon>
        <taxon>Hyphomicrobiales</taxon>
        <taxon>Nitrobacteraceae</taxon>
        <taxon>Bradyrhizobium</taxon>
    </lineage>
</organism>
<comment type="caution">
    <text evidence="1">The sequence shown here is derived from an EMBL/GenBank/DDBJ whole genome shotgun (WGS) entry which is preliminary data.</text>
</comment>
<dbReference type="AlphaFoldDB" id="A0A176YAL4"/>
<accession>A0A176YAL4</accession>
<reference evidence="1 2" key="1">
    <citation type="submission" date="2016-03" db="EMBL/GenBank/DDBJ databases">
        <title>Draft Genome Sequence of the Strain BR 10245 (Bradyrhizobium sp.) isolated from nodules of Centrolobium paraense.</title>
        <authorList>
            <person name="Simoes-Araujo J.L.Sr."/>
            <person name="Barauna A.C."/>
            <person name="Silva K."/>
            <person name="Zilli J.E."/>
        </authorList>
    </citation>
    <scope>NUCLEOTIDE SEQUENCE [LARGE SCALE GENOMIC DNA]</scope>
    <source>
        <strain evidence="1 2">BR 10245</strain>
    </source>
</reference>
<gene>
    <name evidence="1" type="ORF">AYJ54_28665</name>
</gene>
<dbReference type="STRING" id="1505087.AYJ54_28665"/>
<evidence type="ECO:0000313" key="2">
    <source>
        <dbReference type="Proteomes" id="UP000076959"/>
    </source>
</evidence>